<organism evidence="1 2">
    <name type="scientific">Larkinella terrae</name>
    <dbReference type="NCBI Taxonomy" id="2025311"/>
    <lineage>
        <taxon>Bacteria</taxon>
        <taxon>Pseudomonadati</taxon>
        <taxon>Bacteroidota</taxon>
        <taxon>Cytophagia</taxon>
        <taxon>Cytophagales</taxon>
        <taxon>Spirosomataceae</taxon>
        <taxon>Larkinella</taxon>
    </lineage>
</organism>
<keyword evidence="2" id="KW-1185">Reference proteome</keyword>
<dbReference type="RefSeq" id="WP_154175157.1">
    <property type="nucleotide sequence ID" value="NZ_WJXZ01000006.1"/>
</dbReference>
<gene>
    <name evidence="1" type="ORF">GJJ30_10740</name>
</gene>
<dbReference type="AlphaFoldDB" id="A0A7K0EIZ8"/>
<dbReference type="Proteomes" id="UP000441754">
    <property type="component" value="Unassembled WGS sequence"/>
</dbReference>
<proteinExistence type="predicted"/>
<evidence type="ECO:0000313" key="1">
    <source>
        <dbReference type="EMBL" id="MRS61764.1"/>
    </source>
</evidence>
<name>A0A7K0EIZ8_9BACT</name>
<accession>A0A7K0EIZ8</accession>
<evidence type="ECO:0000313" key="2">
    <source>
        <dbReference type="Proteomes" id="UP000441754"/>
    </source>
</evidence>
<dbReference type="EMBL" id="WJXZ01000006">
    <property type="protein sequence ID" value="MRS61764.1"/>
    <property type="molecule type" value="Genomic_DNA"/>
</dbReference>
<protein>
    <submittedName>
        <fullName evidence="1">Uncharacterized protein</fullName>
    </submittedName>
</protein>
<sequence>MYLSIHKNGNSQGINNVKTIQHENSVLTIVMQPGNSIPDLSAFGTVLYSNGEGVQISAGEVSVRVDV</sequence>
<reference evidence="1 2" key="1">
    <citation type="journal article" date="2018" name="Antonie Van Leeuwenhoek">
        <title>Larkinella terrae sp. nov., isolated from soil on Jeju Island, South Korea.</title>
        <authorList>
            <person name="Ten L.N."/>
            <person name="Jeon J."/>
            <person name="Park S.J."/>
            <person name="Park S."/>
            <person name="Lee S.Y."/>
            <person name="Kim M.K."/>
            <person name="Jung H.Y."/>
        </authorList>
    </citation>
    <scope>NUCLEOTIDE SEQUENCE [LARGE SCALE GENOMIC DNA]</scope>
    <source>
        <strain evidence="1 2">KCTC 52001</strain>
    </source>
</reference>
<comment type="caution">
    <text evidence="1">The sequence shown here is derived from an EMBL/GenBank/DDBJ whole genome shotgun (WGS) entry which is preliminary data.</text>
</comment>